<keyword evidence="3" id="KW-1185">Reference proteome</keyword>
<gene>
    <name evidence="2" type="ORF">H6P80_11910</name>
</gene>
<reference evidence="2 3" key="1">
    <citation type="submission" date="2020-08" db="EMBL/GenBank/DDBJ databases">
        <title>Draft genome sequence of Parasphingopyxis sp. GrpM-11.</title>
        <authorList>
            <person name="Oh J."/>
            <person name="Roh D.-H."/>
        </authorList>
    </citation>
    <scope>NUCLEOTIDE SEQUENCE [LARGE SCALE GENOMIC DNA]</scope>
    <source>
        <strain evidence="2 3">GrpM-11</strain>
    </source>
</reference>
<keyword evidence="1" id="KW-0472">Membrane</keyword>
<organism evidence="2 3">
    <name type="scientific">Parasphingopyxis marina</name>
    <dbReference type="NCBI Taxonomy" id="2761622"/>
    <lineage>
        <taxon>Bacteria</taxon>
        <taxon>Pseudomonadati</taxon>
        <taxon>Pseudomonadota</taxon>
        <taxon>Alphaproteobacteria</taxon>
        <taxon>Sphingomonadales</taxon>
        <taxon>Sphingomonadaceae</taxon>
        <taxon>Parasphingopyxis</taxon>
    </lineage>
</organism>
<dbReference type="RefSeq" id="WP_185801588.1">
    <property type="nucleotide sequence ID" value="NZ_JACJVJ010000002.1"/>
</dbReference>
<comment type="caution">
    <text evidence="2">The sequence shown here is derived from an EMBL/GenBank/DDBJ whole genome shotgun (WGS) entry which is preliminary data.</text>
</comment>
<evidence type="ECO:0000256" key="1">
    <source>
        <dbReference type="SAM" id="Phobius"/>
    </source>
</evidence>
<keyword evidence="1" id="KW-0812">Transmembrane</keyword>
<sequence>MTDDTEMLTRLVAQLADRGGDLVTIRAVIEEASEIGAARAMHKLGLSDPRAAKDIGELRELLSAWRIARRGAIRSALGWLAKAVIALMLFGFAIRFGLMDGVGR</sequence>
<dbReference type="AlphaFoldDB" id="A0A842I0W0"/>
<evidence type="ECO:0000313" key="3">
    <source>
        <dbReference type="Proteomes" id="UP000564378"/>
    </source>
</evidence>
<protein>
    <submittedName>
        <fullName evidence="2">Uncharacterized protein</fullName>
    </submittedName>
</protein>
<dbReference type="InterPro" id="IPR046130">
    <property type="entry name" value="DUF6127"/>
</dbReference>
<name>A0A842I0W0_9SPHN</name>
<accession>A0A842I0W0</accession>
<dbReference type="Pfam" id="PF19622">
    <property type="entry name" value="DUF6127"/>
    <property type="match status" value="1"/>
</dbReference>
<dbReference type="Proteomes" id="UP000564378">
    <property type="component" value="Unassembled WGS sequence"/>
</dbReference>
<keyword evidence="1" id="KW-1133">Transmembrane helix</keyword>
<feature type="transmembrane region" description="Helical" evidence="1">
    <location>
        <begin position="76"/>
        <end position="98"/>
    </location>
</feature>
<evidence type="ECO:0000313" key="2">
    <source>
        <dbReference type="EMBL" id="MBC2778323.1"/>
    </source>
</evidence>
<proteinExistence type="predicted"/>
<dbReference type="EMBL" id="JACJVJ010000002">
    <property type="protein sequence ID" value="MBC2778323.1"/>
    <property type="molecule type" value="Genomic_DNA"/>
</dbReference>